<organism evidence="2 3">
    <name type="scientific">Desulfofarcimen acetoxidans (strain ATCC 49208 / DSM 771 / KCTC 5769 / VKM B-1644 / 5575)</name>
    <name type="common">Desulfotomaculum acetoxidans</name>
    <dbReference type="NCBI Taxonomy" id="485916"/>
    <lineage>
        <taxon>Bacteria</taxon>
        <taxon>Bacillati</taxon>
        <taxon>Bacillota</taxon>
        <taxon>Clostridia</taxon>
        <taxon>Eubacteriales</taxon>
        <taxon>Peptococcaceae</taxon>
        <taxon>Desulfofarcimen</taxon>
    </lineage>
</organism>
<dbReference type="Pfam" id="PF07862">
    <property type="entry name" value="Nif11"/>
    <property type="match status" value="1"/>
</dbReference>
<reference evidence="2 3" key="1">
    <citation type="journal article" date="2009" name="Stand. Genomic Sci.">
        <title>Complete genome sequence of Desulfotomaculum acetoxidans type strain (5575).</title>
        <authorList>
            <person name="Spring S."/>
            <person name="Lapidus A."/>
            <person name="Schroder M."/>
            <person name="Gleim D."/>
            <person name="Sims D."/>
            <person name="Meincke L."/>
            <person name="Glavina Del Rio T."/>
            <person name="Tice H."/>
            <person name="Copeland A."/>
            <person name="Cheng J.F."/>
            <person name="Lucas S."/>
            <person name="Chen F."/>
            <person name="Nolan M."/>
            <person name="Bruce D."/>
            <person name="Goodwin L."/>
            <person name="Pitluck S."/>
            <person name="Ivanova N."/>
            <person name="Mavromatis K."/>
            <person name="Mikhailova N."/>
            <person name="Pati A."/>
            <person name="Chen A."/>
            <person name="Palaniappan K."/>
            <person name="Land M."/>
            <person name="Hauser L."/>
            <person name="Chang Y.J."/>
            <person name="Jeffries C.D."/>
            <person name="Chain P."/>
            <person name="Saunders E."/>
            <person name="Brettin T."/>
            <person name="Detter J.C."/>
            <person name="Goker M."/>
            <person name="Bristow J."/>
            <person name="Eisen J.A."/>
            <person name="Markowitz V."/>
            <person name="Hugenholtz P."/>
            <person name="Kyrpides N.C."/>
            <person name="Klenk H.P."/>
            <person name="Han C."/>
        </authorList>
    </citation>
    <scope>NUCLEOTIDE SEQUENCE [LARGE SCALE GENOMIC DNA]</scope>
    <source>
        <strain evidence="3">ATCC 49208 / DSM 771 / VKM B-1644</strain>
    </source>
</reference>
<protein>
    <recommendedName>
        <fullName evidence="1">Nif11 domain-containing protein</fullName>
    </recommendedName>
</protein>
<accession>C8W367</accession>
<dbReference type="eggNOG" id="ENOG5033EBP">
    <property type="taxonomic scope" value="Bacteria"/>
</dbReference>
<dbReference type="EMBL" id="CP001720">
    <property type="protein sequence ID" value="ACV61834.1"/>
    <property type="molecule type" value="Genomic_DNA"/>
</dbReference>
<dbReference type="STRING" id="485916.Dtox_0942"/>
<dbReference type="KEGG" id="dae:Dtox_0942"/>
<dbReference type="NCBIfam" id="TIGR03798">
    <property type="entry name" value="leader_Nif11"/>
    <property type="match status" value="1"/>
</dbReference>
<dbReference type="AlphaFoldDB" id="C8W367"/>
<evidence type="ECO:0000313" key="2">
    <source>
        <dbReference type="EMBL" id="ACV61834.1"/>
    </source>
</evidence>
<dbReference type="OrthoDB" id="5458396at2"/>
<name>C8W367_DESAS</name>
<keyword evidence="3" id="KW-1185">Reference proteome</keyword>
<evidence type="ECO:0000259" key="1">
    <source>
        <dbReference type="Pfam" id="PF07862"/>
    </source>
</evidence>
<proteinExistence type="predicted"/>
<dbReference type="Proteomes" id="UP000002217">
    <property type="component" value="Chromosome"/>
</dbReference>
<gene>
    <name evidence="2" type="ordered locus">Dtox_0942</name>
</gene>
<dbReference type="InterPro" id="IPR012903">
    <property type="entry name" value="Nif11"/>
</dbReference>
<feature type="domain" description="Nif11" evidence="1">
    <location>
        <begin position="1"/>
        <end position="47"/>
    </location>
</feature>
<dbReference type="InterPro" id="IPR022516">
    <property type="entry name" value="CHP03798_Ocin"/>
</dbReference>
<sequence length="84" mass="9738">MSIEHAREFIKRVKNEKDLWEQAASFQTREERRQWAQGLGYDFTGEEMEQASSELTDDELEQVAGGKCCGYTCESEYQCGYDIP</sequence>
<dbReference type="HOGENOM" id="CLU_158613_3_1_9"/>
<dbReference type="RefSeq" id="WP_015756549.1">
    <property type="nucleotide sequence ID" value="NC_013216.1"/>
</dbReference>
<evidence type="ECO:0000313" key="3">
    <source>
        <dbReference type="Proteomes" id="UP000002217"/>
    </source>
</evidence>